<name>S0KY01_9ENTE</name>
<comment type="caution">
    <text evidence="2">The sequence shown here is derived from an EMBL/GenBank/DDBJ whole genome shotgun (WGS) entry which is preliminary data.</text>
</comment>
<dbReference type="PANTHER" id="PTHR33744">
    <property type="entry name" value="CARBOHYDRATE DIACID REGULATOR"/>
    <property type="match status" value="1"/>
</dbReference>
<dbReference type="eggNOG" id="COG2508">
    <property type="taxonomic scope" value="Bacteria"/>
</dbReference>
<organism evidence="2 3">
    <name type="scientific">Enterococcus sulfureus ATCC 49903</name>
    <dbReference type="NCBI Taxonomy" id="1140003"/>
    <lineage>
        <taxon>Bacteria</taxon>
        <taxon>Bacillati</taxon>
        <taxon>Bacillota</taxon>
        <taxon>Bacilli</taxon>
        <taxon>Lactobacillales</taxon>
        <taxon>Enterococcaceae</taxon>
        <taxon>Enterococcus</taxon>
    </lineage>
</organism>
<dbReference type="PANTHER" id="PTHR33744:SF15">
    <property type="entry name" value="CARBOHYDRATE DIACID REGULATOR"/>
    <property type="match status" value="1"/>
</dbReference>
<dbReference type="InterPro" id="IPR042070">
    <property type="entry name" value="PucR_C-HTH_sf"/>
</dbReference>
<dbReference type="AlphaFoldDB" id="S0KY01"/>
<evidence type="ECO:0000313" key="3">
    <source>
        <dbReference type="Proteomes" id="UP000015961"/>
    </source>
</evidence>
<dbReference type="EMBL" id="ASWO01000001">
    <property type="protein sequence ID" value="EOT87354.1"/>
    <property type="molecule type" value="Genomic_DNA"/>
</dbReference>
<dbReference type="InterPro" id="IPR009057">
    <property type="entry name" value="Homeodomain-like_sf"/>
</dbReference>
<dbReference type="Pfam" id="PF13556">
    <property type="entry name" value="HTH_30"/>
    <property type="match status" value="1"/>
</dbReference>
<dbReference type="InterPro" id="IPR051448">
    <property type="entry name" value="CdaR-like_regulators"/>
</dbReference>
<proteinExistence type="predicted"/>
<accession>S0KY01</accession>
<feature type="domain" description="PucR C-terminal helix-turn-helix" evidence="1">
    <location>
        <begin position="229"/>
        <end position="275"/>
    </location>
</feature>
<dbReference type="OrthoDB" id="9792148at2"/>
<protein>
    <recommendedName>
        <fullName evidence="1">PucR C-terminal helix-turn-helix domain-containing protein</fullName>
    </recommendedName>
</protein>
<keyword evidence="3" id="KW-1185">Reference proteome</keyword>
<evidence type="ECO:0000259" key="1">
    <source>
        <dbReference type="Pfam" id="PF13556"/>
    </source>
</evidence>
<reference evidence="2 3" key="1">
    <citation type="submission" date="2013-03" db="EMBL/GenBank/DDBJ databases">
        <title>The Genome Sequence of Enterococcus sulfureus ATCC_49903 (PacBio/Illumina hybrid assembly).</title>
        <authorList>
            <consortium name="The Broad Institute Genomics Platform"/>
            <consortium name="The Broad Institute Genome Sequencing Center for Infectious Disease"/>
            <person name="Earl A."/>
            <person name="Russ C."/>
            <person name="Gilmore M."/>
            <person name="Surin D."/>
            <person name="Walker B."/>
            <person name="Young S."/>
            <person name="Zeng Q."/>
            <person name="Gargeya S."/>
            <person name="Fitzgerald M."/>
            <person name="Haas B."/>
            <person name="Abouelleil A."/>
            <person name="Allen A.W."/>
            <person name="Alvarado L."/>
            <person name="Arachchi H.M."/>
            <person name="Berlin A.M."/>
            <person name="Chapman S.B."/>
            <person name="Gainer-Dewar J."/>
            <person name="Goldberg J."/>
            <person name="Griggs A."/>
            <person name="Gujja S."/>
            <person name="Hansen M."/>
            <person name="Howarth C."/>
            <person name="Imamovic A."/>
            <person name="Ireland A."/>
            <person name="Larimer J."/>
            <person name="McCowan C."/>
            <person name="Murphy C."/>
            <person name="Pearson M."/>
            <person name="Poon T.W."/>
            <person name="Priest M."/>
            <person name="Roberts A."/>
            <person name="Saif S."/>
            <person name="Shea T."/>
            <person name="Sisk P."/>
            <person name="Sykes S."/>
            <person name="Wortman J."/>
            <person name="Nusbaum C."/>
            <person name="Birren B."/>
        </authorList>
    </citation>
    <scope>NUCLEOTIDE SEQUENCE [LARGE SCALE GENOMIC DNA]</scope>
    <source>
        <strain evidence="2 3">ATCC 49903</strain>
    </source>
</reference>
<dbReference type="PATRIC" id="fig|1140003.3.peg.410"/>
<gene>
    <name evidence="2" type="ORF">I573_00410</name>
</gene>
<evidence type="ECO:0000313" key="2">
    <source>
        <dbReference type="EMBL" id="EOT87354.1"/>
    </source>
</evidence>
<sequence>MLDLNLQLIYPNATTHPFPSYEVSYLSVPIAQGYLWIDKTILSPTEIQLLQQLSSFPQEQQLSSWGNYLLKDHMLSLEEGAYRIIQVSFQQKRSVQITKWQQAVYEFFQGLVDCFFLTDHYAILVEKQQSTSLQQIELESLFLALDGDFDTYSKIFIGCFYPASSPFYSIFQEEEHAFMYSLVQNLPFTCMTLPKISLAFYLDPTTTSRDCLTALAATWIPDDATKTLLTTLWQQQGNLSATAKKLFMHRNTIQYQVEKFQAITQLNLKEMDDLFFTQLLVNQL</sequence>
<dbReference type="InterPro" id="IPR025736">
    <property type="entry name" value="PucR_C-HTH_dom"/>
</dbReference>
<dbReference type="SUPFAM" id="SSF46689">
    <property type="entry name" value="Homeodomain-like"/>
    <property type="match status" value="1"/>
</dbReference>
<dbReference type="Proteomes" id="UP000015961">
    <property type="component" value="Unassembled WGS sequence"/>
</dbReference>
<dbReference type="Gene3D" id="1.10.10.2840">
    <property type="entry name" value="PucR C-terminal helix-turn-helix domain"/>
    <property type="match status" value="1"/>
</dbReference>
<dbReference type="STRING" id="1140003.OMY_00415"/>
<dbReference type="RefSeq" id="WP_016184906.1">
    <property type="nucleotide sequence ID" value="NZ_ASWO01000001.1"/>
</dbReference>